<dbReference type="Pfam" id="PF00560">
    <property type="entry name" value="LRR_1"/>
    <property type="match status" value="5"/>
</dbReference>
<dbReference type="AlphaFoldDB" id="A0A448ZPJ5"/>
<dbReference type="Gene3D" id="3.80.10.10">
    <property type="entry name" value="Ribonuclease Inhibitor"/>
    <property type="match status" value="2"/>
</dbReference>
<keyword evidence="6" id="KW-0732">Signal</keyword>
<evidence type="ECO:0000256" key="3">
    <source>
        <dbReference type="ARBA" id="ARBA00022475"/>
    </source>
</evidence>
<dbReference type="InterPro" id="IPR051502">
    <property type="entry name" value="RLP_Defense_Trigger"/>
</dbReference>
<accession>A0A448ZPJ5</accession>
<dbReference type="SMART" id="SM00369">
    <property type="entry name" value="LRR_TYP"/>
    <property type="match status" value="6"/>
</dbReference>
<evidence type="ECO:0000256" key="5">
    <source>
        <dbReference type="ARBA" id="ARBA00022692"/>
    </source>
</evidence>
<dbReference type="PANTHER" id="PTHR48062">
    <property type="entry name" value="RECEPTOR-LIKE PROTEIN 14"/>
    <property type="match status" value="1"/>
</dbReference>
<evidence type="ECO:0000256" key="10">
    <source>
        <dbReference type="ARBA" id="ARBA00037847"/>
    </source>
</evidence>
<keyword evidence="4" id="KW-0433">Leucine-rich repeat</keyword>
<evidence type="ECO:0000256" key="11">
    <source>
        <dbReference type="SAM" id="MobiDB-lite"/>
    </source>
</evidence>
<protein>
    <recommendedName>
        <fullName evidence="15">L domain-like protein</fullName>
    </recommendedName>
</protein>
<keyword evidence="14" id="KW-1185">Reference proteome</keyword>
<evidence type="ECO:0000256" key="4">
    <source>
        <dbReference type="ARBA" id="ARBA00022614"/>
    </source>
</evidence>
<evidence type="ECO:0008006" key="15">
    <source>
        <dbReference type="Google" id="ProtNLM"/>
    </source>
</evidence>
<reference evidence="13 14" key="1">
    <citation type="submission" date="2019-01" db="EMBL/GenBank/DDBJ databases">
        <authorList>
            <person name="Ferrante I. M."/>
        </authorList>
    </citation>
    <scope>NUCLEOTIDE SEQUENCE [LARGE SCALE GENOMIC DNA]</scope>
    <source>
        <strain evidence="13 14">B856</strain>
    </source>
</reference>
<comment type="similarity">
    <text evidence="2">Belongs to the RLP family.</text>
</comment>
<organism evidence="13 14">
    <name type="scientific">Pseudo-nitzschia multistriata</name>
    <dbReference type="NCBI Taxonomy" id="183589"/>
    <lineage>
        <taxon>Eukaryota</taxon>
        <taxon>Sar</taxon>
        <taxon>Stramenopiles</taxon>
        <taxon>Ochrophyta</taxon>
        <taxon>Bacillariophyta</taxon>
        <taxon>Bacillariophyceae</taxon>
        <taxon>Bacillariophycidae</taxon>
        <taxon>Bacillariales</taxon>
        <taxon>Bacillariaceae</taxon>
        <taxon>Pseudo-nitzschia</taxon>
    </lineage>
</organism>
<evidence type="ECO:0000256" key="1">
    <source>
        <dbReference type="ARBA" id="ARBA00004236"/>
    </source>
</evidence>
<gene>
    <name evidence="13" type="ORF">PSNMU_V1.4_AUG-EV-PASAV3_0110750</name>
</gene>
<evidence type="ECO:0000256" key="7">
    <source>
        <dbReference type="ARBA" id="ARBA00022737"/>
    </source>
</evidence>
<keyword evidence="9 12" id="KW-0472">Membrane</keyword>
<dbReference type="InterPro" id="IPR001611">
    <property type="entry name" value="Leu-rich_rpt"/>
</dbReference>
<keyword evidence="3" id="KW-1003">Cell membrane</keyword>
<evidence type="ECO:0000313" key="14">
    <source>
        <dbReference type="Proteomes" id="UP000291116"/>
    </source>
</evidence>
<evidence type="ECO:0000313" key="13">
    <source>
        <dbReference type="EMBL" id="VEU43972.1"/>
    </source>
</evidence>
<dbReference type="EMBL" id="CAACVS010000602">
    <property type="protein sequence ID" value="VEU43972.1"/>
    <property type="molecule type" value="Genomic_DNA"/>
</dbReference>
<keyword evidence="7" id="KW-0677">Repeat</keyword>
<dbReference type="InterPro" id="IPR032675">
    <property type="entry name" value="LRR_dom_sf"/>
</dbReference>
<dbReference type="SUPFAM" id="SSF52047">
    <property type="entry name" value="RNI-like"/>
    <property type="match status" value="1"/>
</dbReference>
<sequence length="693" mass="77422">MSQDNPTSDLENGGNTFAIEDDDECVIEDDDDDEEFDDEEARRTAIKEILGGTEDSADDYSHDQLPSVEEVKASSAYLPTAILLAKNHRRKLYMAMAGAAVVAVLLSVIISVGVSSKSSKSSKAMSINQEDFENRLQEIIDTLAPSVSKLPEMMHPESPQYHAAQFLAVGDEKHLDFNGKDGWRTTQRYILAVLFYSMNGMSWDDSFNFMSTRDHCDWNKEFNTPRGRILKGVQCDDRGSVVDLDLSNNNLVGKQIPEEITFLSDLERLHLHANIIGGAMPQLNSFHKLKSLGLHDLDLHGSIPSYIGDMTGLTTLAFSQNKLTGSIPTSFKQLTDLRILGLDGNFLDGKIFPLLKLNKLEALYLEDNNLSGEIYQCDWPSMRELDLSNNILDGRIPERIFDNKHLYVFDINRNMFFGDFPQQIQQNDKLEYLSVYGNSLSGKVSDHIGFLPNLRHLDLASNRFSGTLPDTIQLLTNLVSLSTSGNNFDAKELQNINFPLLTNLQDLSMKGNNLMGTLPDHFAVLSNLRMLDLDGNDLSGTISSYYGTMSELAILQLNRNELTGTIPSELQYMPKLKILLLDGNNLHGKTNDICAANGSTMAHFTTDCYPGLNNKAPEVDCRCCTLCCNDENTDCNNKDWTANYDPKSRYGYIRPAYEFSLDTAKEGWFKEKLLEATNGDLSSLPSQTNIVSF</sequence>
<evidence type="ECO:0000256" key="9">
    <source>
        <dbReference type="ARBA" id="ARBA00023136"/>
    </source>
</evidence>
<keyword evidence="8 12" id="KW-1133">Transmembrane helix</keyword>
<evidence type="ECO:0000256" key="2">
    <source>
        <dbReference type="ARBA" id="ARBA00009592"/>
    </source>
</evidence>
<evidence type="ECO:0000256" key="12">
    <source>
        <dbReference type="SAM" id="Phobius"/>
    </source>
</evidence>
<dbReference type="InterPro" id="IPR003591">
    <property type="entry name" value="Leu-rich_rpt_typical-subtyp"/>
</dbReference>
<name>A0A448ZPJ5_9STRA</name>
<feature type="region of interest" description="Disordered" evidence="11">
    <location>
        <begin position="1"/>
        <end position="40"/>
    </location>
</feature>
<comment type="subcellular location">
    <subcellularLocation>
        <location evidence="1">Cell membrane</location>
    </subcellularLocation>
    <subcellularLocation>
        <location evidence="10">Endomembrane system</location>
        <topology evidence="10">Single-pass membrane protein</topology>
    </subcellularLocation>
</comment>
<evidence type="ECO:0000256" key="6">
    <source>
        <dbReference type="ARBA" id="ARBA00022729"/>
    </source>
</evidence>
<evidence type="ECO:0000256" key="8">
    <source>
        <dbReference type="ARBA" id="ARBA00022989"/>
    </source>
</evidence>
<dbReference type="Proteomes" id="UP000291116">
    <property type="component" value="Unassembled WGS sequence"/>
</dbReference>
<dbReference type="GO" id="GO:0012505">
    <property type="term" value="C:endomembrane system"/>
    <property type="evidence" value="ECO:0007669"/>
    <property type="project" value="UniProtKB-SubCell"/>
</dbReference>
<proteinExistence type="inferred from homology"/>
<keyword evidence="5 12" id="KW-0812">Transmembrane</keyword>
<dbReference type="PANTHER" id="PTHR48062:SF52">
    <property type="entry name" value="RECEPTOR-LIKE PROTEIN 8-RELATED"/>
    <property type="match status" value="1"/>
</dbReference>
<dbReference type="FunFam" id="3.80.10.10:FF:000041">
    <property type="entry name" value="LRR receptor-like serine/threonine-protein kinase ERECTA"/>
    <property type="match status" value="2"/>
</dbReference>
<feature type="transmembrane region" description="Helical" evidence="12">
    <location>
        <begin position="92"/>
        <end position="114"/>
    </location>
</feature>
<feature type="compositionally biased region" description="Acidic residues" evidence="11">
    <location>
        <begin position="19"/>
        <end position="39"/>
    </location>
</feature>
<dbReference type="OrthoDB" id="48557at2759"/>
<dbReference type="GO" id="GO:0005886">
    <property type="term" value="C:plasma membrane"/>
    <property type="evidence" value="ECO:0007669"/>
    <property type="project" value="UniProtKB-SubCell"/>
</dbReference>
<feature type="compositionally biased region" description="Polar residues" evidence="11">
    <location>
        <begin position="1"/>
        <end position="15"/>
    </location>
</feature>